<feature type="compositionally biased region" description="Polar residues" evidence="3">
    <location>
        <begin position="444"/>
        <end position="453"/>
    </location>
</feature>
<evidence type="ECO:0000256" key="1">
    <source>
        <dbReference type="ARBA" id="ARBA00004613"/>
    </source>
</evidence>
<accession>A0A8N5HVM0</accession>
<protein>
    <submittedName>
        <fullName evidence="6">Group 3 secretory phospholipase A2</fullName>
    </submittedName>
</protein>
<keyword evidence="5" id="KW-1185">Reference proteome</keyword>
<dbReference type="GO" id="GO:0004623">
    <property type="term" value="F:phospholipase A2 activity"/>
    <property type="evidence" value="ECO:0007669"/>
    <property type="project" value="InterPro"/>
</dbReference>
<dbReference type="SUPFAM" id="SSF48619">
    <property type="entry name" value="Phospholipase A2, PLA2"/>
    <property type="match status" value="3"/>
</dbReference>
<feature type="region of interest" description="Disordered" evidence="3">
    <location>
        <begin position="400"/>
        <end position="536"/>
    </location>
</feature>
<proteinExistence type="predicted"/>
<feature type="region of interest" description="Disordered" evidence="3">
    <location>
        <begin position="145"/>
        <end position="235"/>
    </location>
</feature>
<dbReference type="Proteomes" id="UP000504602">
    <property type="component" value="Unplaced"/>
</dbReference>
<feature type="compositionally biased region" description="Polar residues" evidence="3">
    <location>
        <begin position="189"/>
        <end position="198"/>
    </location>
</feature>
<dbReference type="GO" id="GO:0050482">
    <property type="term" value="P:arachidonate secretion"/>
    <property type="evidence" value="ECO:0007669"/>
    <property type="project" value="InterPro"/>
</dbReference>
<evidence type="ECO:0000256" key="3">
    <source>
        <dbReference type="SAM" id="MobiDB-lite"/>
    </source>
</evidence>
<dbReference type="InterPro" id="IPR036444">
    <property type="entry name" value="PLipase_A2_dom_sf"/>
</dbReference>
<dbReference type="CTD" id="50487"/>
<dbReference type="OrthoDB" id="10059604at2759"/>
<dbReference type="PROSITE" id="PS00118">
    <property type="entry name" value="PA2_HIS"/>
    <property type="match status" value="2"/>
</dbReference>
<feature type="domain" description="Phospholipase A2-like central" evidence="4">
    <location>
        <begin position="36"/>
        <end position="111"/>
    </location>
</feature>
<dbReference type="GeneID" id="102045032"/>
<comment type="subcellular location">
    <subcellularLocation>
        <location evidence="1">Secreted</location>
    </subcellularLocation>
</comment>
<sequence>MAGALDGGGIRHDWVRSGGGRREHPVSLRLIGASAGLFRGPDRCCREHDQCWAQITALQFNYGIRNYRLHTVSHCDCDNRFRQCLLAINDTVSNIIGVTFFNLLEVPCFVLEESEECIQWRWWGGCERYGVVPLARMVQQNQYHPSLPAEERGSPTVQPPGRGRNFSRTGRKRFRQELRAKPGRHQAQRPKTAQQPQGPGSPASARDKAELTTRHPSVQWGLEPGRATASTVSGQDLVGPEQGAGISARPRCGSLGPSPATAPCGATSWVRSGGGRREHPVSLRLIGASAGLFRGPDRCCREHDQCWAQITALQFNYGIRNYRLHTVSHCDCDNRFRQCLLAINDTVSNIIGVTFFNLLEVPCFVLEESEECIQWRWWGGCERYGVVPLARMVQQNQYHPSLPAEERGSPTVQPPGRGRNFSRTGRKRFRQELRAKPGRHQAQRPKTAQQPQGPGTPASARDKAELTTRHPSVQWGLEPGRATASTVSGQDLVGPEQGAGISARPRCGSPGPSPATAQCGATSVPAVKGRRQQGPGRGCRCSKHLGKCEYQIAPHEVRYQLHNVDSRTLFHCNCTCRLARCLHRAKDCSDMDLAVLADRITMDCFVLELPAACSPGRGSQHSSCTMMTRAVLVPAQQLKKILRRWGPLHVSSKAKHLH</sequence>
<dbReference type="InterPro" id="IPR033113">
    <property type="entry name" value="PLA2_histidine"/>
</dbReference>
<dbReference type="RefSeq" id="XP_030918292.1">
    <property type="nucleotide sequence ID" value="XM_031062432.1"/>
</dbReference>
<feature type="domain" description="Phospholipase A2-like central" evidence="4">
    <location>
        <begin position="514"/>
        <end position="605"/>
    </location>
</feature>
<name>A0A8N5HVM0_GEOFO</name>
<evidence type="ECO:0000313" key="5">
    <source>
        <dbReference type="Proteomes" id="UP000504602"/>
    </source>
</evidence>
<reference evidence="6" key="1">
    <citation type="submission" date="2025-08" db="UniProtKB">
        <authorList>
            <consortium name="RefSeq"/>
        </authorList>
    </citation>
    <scope>IDENTIFICATION</scope>
</reference>
<dbReference type="Gene3D" id="1.20.90.10">
    <property type="entry name" value="Phospholipase A2 domain"/>
    <property type="match status" value="3"/>
</dbReference>
<dbReference type="GO" id="GO:0005576">
    <property type="term" value="C:extracellular region"/>
    <property type="evidence" value="ECO:0007669"/>
    <property type="project" value="UniProtKB-SubCell"/>
</dbReference>
<evidence type="ECO:0000259" key="4">
    <source>
        <dbReference type="Pfam" id="PF05826"/>
    </source>
</evidence>
<keyword evidence="2" id="KW-0964">Secreted</keyword>
<dbReference type="AlphaFoldDB" id="A0A8N5HVM0"/>
<dbReference type="InterPro" id="IPR016090">
    <property type="entry name" value="PLA2-like_dom"/>
</dbReference>
<dbReference type="GO" id="GO:0006644">
    <property type="term" value="P:phospholipid metabolic process"/>
    <property type="evidence" value="ECO:0007669"/>
    <property type="project" value="InterPro"/>
</dbReference>
<evidence type="ECO:0000256" key="2">
    <source>
        <dbReference type="ARBA" id="ARBA00022525"/>
    </source>
</evidence>
<dbReference type="Pfam" id="PF05826">
    <property type="entry name" value="Phospholip_A2_2"/>
    <property type="match status" value="3"/>
</dbReference>
<dbReference type="PANTHER" id="PTHR12253">
    <property type="entry name" value="RH14732P"/>
    <property type="match status" value="1"/>
</dbReference>
<evidence type="ECO:0000313" key="6">
    <source>
        <dbReference type="RefSeq" id="XP_030918292.1"/>
    </source>
</evidence>
<feature type="domain" description="Phospholipase A2-like central" evidence="4">
    <location>
        <begin position="291"/>
        <end position="366"/>
    </location>
</feature>
<organism evidence="5 6">
    <name type="scientific">Geospiza fortis</name>
    <name type="common">Medium ground-finch</name>
    <dbReference type="NCBI Taxonomy" id="48883"/>
    <lineage>
        <taxon>Eukaryota</taxon>
        <taxon>Metazoa</taxon>
        <taxon>Chordata</taxon>
        <taxon>Craniata</taxon>
        <taxon>Vertebrata</taxon>
        <taxon>Euteleostomi</taxon>
        <taxon>Archelosauria</taxon>
        <taxon>Archosauria</taxon>
        <taxon>Dinosauria</taxon>
        <taxon>Saurischia</taxon>
        <taxon>Theropoda</taxon>
        <taxon>Coelurosauria</taxon>
        <taxon>Aves</taxon>
        <taxon>Neognathae</taxon>
        <taxon>Neoaves</taxon>
        <taxon>Telluraves</taxon>
        <taxon>Australaves</taxon>
        <taxon>Passeriformes</taxon>
        <taxon>Thraupidae</taxon>
        <taxon>Geospiza</taxon>
    </lineage>
</organism>
<gene>
    <name evidence="6" type="primary">PLA2G3</name>
</gene>